<comment type="similarity">
    <text evidence="10 12">Belongs to the TonB-dependent receptor family.</text>
</comment>
<comment type="subcellular location">
    <subcellularLocation>
        <location evidence="1 10">Cell outer membrane</location>
        <topology evidence="1 10">Multi-pass membrane protein</topology>
    </subcellularLocation>
</comment>
<keyword evidence="2 10" id="KW-0813">Transport</keyword>
<accession>A0A916YKU5</accession>
<keyword evidence="8 10" id="KW-0472">Membrane</keyword>
<dbReference type="InterPro" id="IPR010917">
    <property type="entry name" value="TonB_rcpt_CS"/>
</dbReference>
<feature type="domain" description="TonB-dependent receptor-like beta-barrel" evidence="14">
    <location>
        <begin position="203"/>
        <end position="609"/>
    </location>
</feature>
<dbReference type="GO" id="GO:0006811">
    <property type="term" value="P:monoatomic ion transport"/>
    <property type="evidence" value="ECO:0007669"/>
    <property type="project" value="UniProtKB-KW"/>
</dbReference>
<feature type="chain" id="PRO_5037272414" evidence="13">
    <location>
        <begin position="25"/>
        <end position="635"/>
    </location>
</feature>
<dbReference type="OrthoDB" id="9796221at2"/>
<dbReference type="SUPFAM" id="SSF56935">
    <property type="entry name" value="Porins"/>
    <property type="match status" value="1"/>
</dbReference>
<dbReference type="Gene3D" id="2.170.130.10">
    <property type="entry name" value="TonB-dependent receptor, plug domain"/>
    <property type="match status" value="1"/>
</dbReference>
<evidence type="ECO:0000256" key="12">
    <source>
        <dbReference type="RuleBase" id="RU003357"/>
    </source>
</evidence>
<evidence type="ECO:0000259" key="14">
    <source>
        <dbReference type="Pfam" id="PF00593"/>
    </source>
</evidence>
<dbReference type="AlphaFoldDB" id="A0A916YKU5"/>
<dbReference type="InterPro" id="IPR036942">
    <property type="entry name" value="Beta-barrel_TonB_sf"/>
</dbReference>
<keyword evidence="9 10" id="KW-0998">Cell outer membrane</keyword>
<dbReference type="InterPro" id="IPR039426">
    <property type="entry name" value="TonB-dep_rcpt-like"/>
</dbReference>
<sequence length="635" mass="68071">MPEYRFFTLPAVAFGLSIAPAALANAVGEEIVVSVLRTPVEIDRVAASVTVLDLEEIEAQQPVALTDVLVRTAGIGITRNGGYGTATSLRIRGADAGHSVLVIDGMRLSDTSTTDGGADFGGLFADDIERIEILRGPQSVLWGSNAIGGVVNVVTARPTAPLEGRFAVEGGSRSTLNARAGAGGSSDAIDWRIAGSTFTTDGISARANGNERDGYSRQSGSGTLTARLAPDLALDLRGYYANGRNDFDGFSGDSRAYGLTQTWSAYSGLNAAFLDGRFTNRIAVIENRTDRDNFDPVRSIRQQTFDAQGRTRRYEYQGGLALADGIDLAFGAEREEQRMRTASPGNNTAPISVTRAEADIDSLYAQARISPMQALTAEGGIRHDSHSRFGGNTVFSLGAAFAPGNGNTVVRANYAEGFKAPSLYQLFTQYGSADLRPEHARGWEAGIEQSLADDRATIAVTYFQRKSDNLIDFAYCPTTGTPPAQCYIPGTQVERFGYYANIDRTRARGVEATASAQFGPVFARGNFSWIDAEDRSDGRQLPRVPRYLANATLGYSAPAGHSLSVALRYAGKSRDRAGGVMLDDYWLTDLRGEVALAEDLSLYGRVENLFDTDYATASGYGTLGRSFYAGARARF</sequence>
<protein>
    <submittedName>
        <fullName evidence="16">TonB-dependent receptor</fullName>
    </submittedName>
</protein>
<keyword evidence="16" id="KW-0675">Receptor</keyword>
<dbReference type="PANTHER" id="PTHR30069:SF53">
    <property type="entry name" value="COLICIN I RECEPTOR-RELATED"/>
    <property type="match status" value="1"/>
</dbReference>
<keyword evidence="6" id="KW-0406">Ion transport</keyword>
<evidence type="ECO:0000256" key="1">
    <source>
        <dbReference type="ARBA" id="ARBA00004571"/>
    </source>
</evidence>
<evidence type="ECO:0000256" key="4">
    <source>
        <dbReference type="ARBA" id="ARBA00022692"/>
    </source>
</evidence>
<evidence type="ECO:0000256" key="3">
    <source>
        <dbReference type="ARBA" id="ARBA00022452"/>
    </source>
</evidence>
<dbReference type="Pfam" id="PF07715">
    <property type="entry name" value="Plug"/>
    <property type="match status" value="1"/>
</dbReference>
<evidence type="ECO:0000256" key="9">
    <source>
        <dbReference type="ARBA" id="ARBA00023237"/>
    </source>
</evidence>
<dbReference type="Gene3D" id="2.40.170.20">
    <property type="entry name" value="TonB-dependent receptor, beta-barrel domain"/>
    <property type="match status" value="1"/>
</dbReference>
<dbReference type="GO" id="GO:0015889">
    <property type="term" value="P:cobalamin transport"/>
    <property type="evidence" value="ECO:0007669"/>
    <property type="project" value="TreeGrafter"/>
</dbReference>
<keyword evidence="5 13" id="KW-0732">Signal</keyword>
<dbReference type="PROSITE" id="PS01156">
    <property type="entry name" value="TONB_DEPENDENT_REC_2"/>
    <property type="match status" value="1"/>
</dbReference>
<dbReference type="PROSITE" id="PS52016">
    <property type="entry name" value="TONB_DEPENDENT_REC_3"/>
    <property type="match status" value="1"/>
</dbReference>
<dbReference type="EMBL" id="BMIO01000008">
    <property type="protein sequence ID" value="GGD50248.1"/>
    <property type="molecule type" value="Genomic_DNA"/>
</dbReference>
<evidence type="ECO:0000256" key="8">
    <source>
        <dbReference type="ARBA" id="ARBA00023136"/>
    </source>
</evidence>
<reference evidence="16 17" key="1">
    <citation type="journal article" date="2014" name="Int. J. Syst. Evol. Microbiol.">
        <title>Complete genome sequence of Corynebacterium casei LMG S-19264T (=DSM 44701T), isolated from a smear-ripened cheese.</title>
        <authorList>
            <consortium name="US DOE Joint Genome Institute (JGI-PGF)"/>
            <person name="Walter F."/>
            <person name="Albersmeier A."/>
            <person name="Kalinowski J."/>
            <person name="Ruckert C."/>
        </authorList>
    </citation>
    <scope>NUCLEOTIDE SEQUENCE [LARGE SCALE GENOMIC DNA]</scope>
    <source>
        <strain evidence="16 17">CGMCC 1.15358</strain>
    </source>
</reference>
<evidence type="ECO:0000256" key="2">
    <source>
        <dbReference type="ARBA" id="ARBA00022448"/>
    </source>
</evidence>
<feature type="domain" description="TonB-dependent receptor plug" evidence="15">
    <location>
        <begin position="44"/>
        <end position="150"/>
    </location>
</feature>
<comment type="caution">
    <text evidence="16">The sequence shown here is derived from an EMBL/GenBank/DDBJ whole genome shotgun (WGS) entry which is preliminary data.</text>
</comment>
<keyword evidence="7 12" id="KW-0798">TonB box</keyword>
<feature type="short sequence motif" description="TonB C-terminal box" evidence="11">
    <location>
        <begin position="618"/>
        <end position="635"/>
    </location>
</feature>
<evidence type="ECO:0000256" key="6">
    <source>
        <dbReference type="ARBA" id="ARBA00023065"/>
    </source>
</evidence>
<keyword evidence="3 10" id="KW-1134">Transmembrane beta strand</keyword>
<dbReference type="CDD" id="cd01347">
    <property type="entry name" value="ligand_gated_channel"/>
    <property type="match status" value="1"/>
</dbReference>
<organism evidence="16 17">
    <name type="scientific">Croceicoccus pelagius</name>
    <dbReference type="NCBI Taxonomy" id="1703341"/>
    <lineage>
        <taxon>Bacteria</taxon>
        <taxon>Pseudomonadati</taxon>
        <taxon>Pseudomonadota</taxon>
        <taxon>Alphaproteobacteria</taxon>
        <taxon>Sphingomonadales</taxon>
        <taxon>Erythrobacteraceae</taxon>
        <taxon>Croceicoccus</taxon>
    </lineage>
</organism>
<name>A0A916YKU5_9SPHN</name>
<gene>
    <name evidence="16" type="ORF">GCM10010989_25610</name>
</gene>
<dbReference type="Pfam" id="PF00593">
    <property type="entry name" value="TonB_dep_Rec_b-barrel"/>
    <property type="match status" value="1"/>
</dbReference>
<dbReference type="Proteomes" id="UP000598997">
    <property type="component" value="Unassembled WGS sequence"/>
</dbReference>
<feature type="signal peptide" evidence="13">
    <location>
        <begin position="1"/>
        <end position="24"/>
    </location>
</feature>
<evidence type="ECO:0000256" key="5">
    <source>
        <dbReference type="ARBA" id="ARBA00022729"/>
    </source>
</evidence>
<dbReference type="InterPro" id="IPR037066">
    <property type="entry name" value="Plug_dom_sf"/>
</dbReference>
<dbReference type="InterPro" id="IPR012910">
    <property type="entry name" value="Plug_dom"/>
</dbReference>
<evidence type="ECO:0000256" key="7">
    <source>
        <dbReference type="ARBA" id="ARBA00023077"/>
    </source>
</evidence>
<dbReference type="RefSeq" id="WP_066763606.1">
    <property type="nucleotide sequence ID" value="NZ_BMIO01000008.1"/>
</dbReference>
<keyword evidence="17" id="KW-1185">Reference proteome</keyword>
<evidence type="ECO:0000313" key="16">
    <source>
        <dbReference type="EMBL" id="GGD50248.1"/>
    </source>
</evidence>
<evidence type="ECO:0000259" key="15">
    <source>
        <dbReference type="Pfam" id="PF07715"/>
    </source>
</evidence>
<evidence type="ECO:0000256" key="13">
    <source>
        <dbReference type="SAM" id="SignalP"/>
    </source>
</evidence>
<dbReference type="PANTHER" id="PTHR30069">
    <property type="entry name" value="TONB-DEPENDENT OUTER MEMBRANE RECEPTOR"/>
    <property type="match status" value="1"/>
</dbReference>
<evidence type="ECO:0000256" key="11">
    <source>
        <dbReference type="PROSITE-ProRule" id="PRU10144"/>
    </source>
</evidence>
<keyword evidence="4 10" id="KW-0812">Transmembrane</keyword>
<evidence type="ECO:0000256" key="10">
    <source>
        <dbReference type="PROSITE-ProRule" id="PRU01360"/>
    </source>
</evidence>
<proteinExistence type="inferred from homology"/>
<dbReference type="InterPro" id="IPR000531">
    <property type="entry name" value="Beta-barrel_TonB"/>
</dbReference>
<evidence type="ECO:0000313" key="17">
    <source>
        <dbReference type="Proteomes" id="UP000598997"/>
    </source>
</evidence>
<dbReference type="GO" id="GO:0009279">
    <property type="term" value="C:cell outer membrane"/>
    <property type="evidence" value="ECO:0007669"/>
    <property type="project" value="UniProtKB-SubCell"/>
</dbReference>